<reference evidence="13" key="1">
    <citation type="journal article" date="2015" name="J. Biotechnol.">
        <title>The structure of the Cyberlindnera jadinii genome and its relation to Candida utilis analyzed by the occurrence of single nucleotide polymorphisms.</title>
        <authorList>
            <person name="Rupp O."/>
            <person name="Brinkrolf K."/>
            <person name="Buerth C."/>
            <person name="Kunigo M."/>
            <person name="Schneider J."/>
            <person name="Jaenicke S."/>
            <person name="Goesmann A."/>
            <person name="Puehler A."/>
            <person name="Jaeger K.-E."/>
            <person name="Ernst J.F."/>
        </authorList>
    </citation>
    <scope>NUCLEOTIDE SEQUENCE [LARGE SCALE GENOMIC DNA]</scope>
    <source>
        <strain evidence="13">ATCC 18201 / CBS 1600 / BCRC 20928 / JCM 3617 / NBRC 0987 / NRRL Y-1542</strain>
    </source>
</reference>
<evidence type="ECO:0000256" key="2">
    <source>
        <dbReference type="ARBA" id="ARBA00004514"/>
    </source>
</evidence>
<dbReference type="Pfam" id="PF00400">
    <property type="entry name" value="WD40"/>
    <property type="match status" value="3"/>
</dbReference>
<dbReference type="Proteomes" id="UP000038830">
    <property type="component" value="Unassembled WGS sequence"/>
</dbReference>
<dbReference type="GO" id="GO:0005053">
    <property type="term" value="F:peroxisome matrix targeting signal-2 binding"/>
    <property type="evidence" value="ECO:0007669"/>
    <property type="project" value="InterPro"/>
</dbReference>
<keyword evidence="8" id="KW-0576">Peroxisome</keyword>
<dbReference type="InterPro" id="IPR036322">
    <property type="entry name" value="WD40_repeat_dom_sf"/>
</dbReference>
<comment type="subcellular location">
    <subcellularLocation>
        <location evidence="2">Cytoplasm</location>
        <location evidence="2">Cytosol</location>
    </subcellularLocation>
    <subcellularLocation>
        <location evidence="1">Peroxisome matrix</location>
    </subcellularLocation>
</comment>
<evidence type="ECO:0000313" key="13">
    <source>
        <dbReference type="Proteomes" id="UP000038830"/>
    </source>
</evidence>
<organism evidence="12 13">
    <name type="scientific">Cyberlindnera jadinii (strain ATCC 18201 / CBS 1600 / BCRC 20928 / JCM 3617 / NBRC 0987 / NRRL Y-1542)</name>
    <name type="common">Torula yeast</name>
    <name type="synonym">Candida utilis</name>
    <dbReference type="NCBI Taxonomy" id="983966"/>
    <lineage>
        <taxon>Eukaryota</taxon>
        <taxon>Fungi</taxon>
        <taxon>Dikarya</taxon>
        <taxon>Ascomycota</taxon>
        <taxon>Saccharomycotina</taxon>
        <taxon>Saccharomycetes</taxon>
        <taxon>Phaffomycetales</taxon>
        <taxon>Phaffomycetaceae</taxon>
        <taxon>Cyberlindnera</taxon>
    </lineage>
</organism>
<keyword evidence="7" id="KW-0653">Protein transport</keyword>
<dbReference type="SMART" id="SM00320">
    <property type="entry name" value="WD40"/>
    <property type="match status" value="6"/>
</dbReference>
<dbReference type="SUPFAM" id="SSF50978">
    <property type="entry name" value="WD40 repeat-like"/>
    <property type="match status" value="1"/>
</dbReference>
<evidence type="ECO:0000256" key="8">
    <source>
        <dbReference type="ARBA" id="ARBA00023140"/>
    </source>
</evidence>
<dbReference type="GO" id="GO:0016558">
    <property type="term" value="P:protein import into peroxisome matrix"/>
    <property type="evidence" value="ECO:0007669"/>
    <property type="project" value="InterPro"/>
</dbReference>
<dbReference type="AlphaFoldDB" id="A0A0H5C144"/>
<dbReference type="PROSITE" id="PS50082">
    <property type="entry name" value="WD_REPEATS_2"/>
    <property type="match status" value="2"/>
</dbReference>
<evidence type="ECO:0000256" key="5">
    <source>
        <dbReference type="ARBA" id="ARBA00022574"/>
    </source>
</evidence>
<evidence type="ECO:0000256" key="3">
    <source>
        <dbReference type="ARBA" id="ARBA00022448"/>
    </source>
</evidence>
<dbReference type="GO" id="GO:0005782">
    <property type="term" value="C:peroxisomal matrix"/>
    <property type="evidence" value="ECO:0007669"/>
    <property type="project" value="UniProtKB-SubCell"/>
</dbReference>
<dbReference type="PANTHER" id="PTHR46027">
    <property type="entry name" value="PEROXISOMAL TARGETING SIGNAL 2 RECEPTOR"/>
    <property type="match status" value="1"/>
</dbReference>
<dbReference type="EMBL" id="CDQK01000002">
    <property type="protein sequence ID" value="CEP21351.1"/>
    <property type="molecule type" value="Genomic_DNA"/>
</dbReference>
<dbReference type="InterPro" id="IPR020472">
    <property type="entry name" value="WD40_PAC1"/>
</dbReference>
<dbReference type="InterPro" id="IPR015943">
    <property type="entry name" value="WD40/YVTN_repeat-like_dom_sf"/>
</dbReference>
<sequence length="343" mass="38871">MLSFRTQGYNGYSVKYSPYFDNKLAVATAANFGLVGNGRLYVLSIQASGQIANDLYFDTQDGLFDIAWSEMHENHVVTANGDGSVKLFDITVPKFPIMQWKEHQREVFSTAWNLAEKTTFASSSWDGTIKIWSPNRKQSLMTLQAGKPQFQNNCAYQATFSPHNPNMLMSVNANGHVQLWDTRRPDPEVADFIGHGGAETLCCDWNKYRSTVVATGGVDKMIKLWDFRMVPTKDSTPMAVPQAAPVPLNQFIGHDFAVRRVVWSPHDGCELLSCSYDMTARVWHDQTDPNTRICRFKNHSKSKVFNQHREFVVGGDYSLWGEPGWAATTGWDEMVYIWDSKRL</sequence>
<dbReference type="InterPro" id="IPR044536">
    <property type="entry name" value="PEX7"/>
</dbReference>
<keyword evidence="3" id="KW-0813">Transport</keyword>
<gene>
    <name evidence="12" type="ORF">BN1211_1425</name>
</gene>
<dbReference type="GO" id="GO:0005829">
    <property type="term" value="C:cytosol"/>
    <property type="evidence" value="ECO:0007669"/>
    <property type="project" value="UniProtKB-SubCell"/>
</dbReference>
<evidence type="ECO:0000256" key="6">
    <source>
        <dbReference type="ARBA" id="ARBA00022737"/>
    </source>
</evidence>
<proteinExistence type="inferred from homology"/>
<evidence type="ECO:0000256" key="10">
    <source>
        <dbReference type="ARBA" id="ARBA00032565"/>
    </source>
</evidence>
<evidence type="ECO:0000313" key="12">
    <source>
        <dbReference type="EMBL" id="CEP21351.1"/>
    </source>
</evidence>
<keyword evidence="4" id="KW-0963">Cytoplasm</keyword>
<feature type="repeat" description="WD" evidence="11">
    <location>
        <begin position="100"/>
        <end position="142"/>
    </location>
</feature>
<name>A0A0H5C144_CYBJN</name>
<protein>
    <recommendedName>
        <fullName evidence="10">Peroxin-7</fullName>
    </recommendedName>
</protein>
<dbReference type="Gene3D" id="2.130.10.10">
    <property type="entry name" value="YVTN repeat-like/Quinoprotein amine dehydrogenase"/>
    <property type="match status" value="1"/>
</dbReference>
<evidence type="ECO:0000256" key="7">
    <source>
        <dbReference type="ARBA" id="ARBA00022927"/>
    </source>
</evidence>
<comment type="similarity">
    <text evidence="9">Belongs to the WD repeat peroxin-7 family.</text>
</comment>
<keyword evidence="5 11" id="KW-0853">WD repeat</keyword>
<evidence type="ECO:0000256" key="11">
    <source>
        <dbReference type="PROSITE-ProRule" id="PRU00221"/>
    </source>
</evidence>
<accession>A0A0H5C144</accession>
<evidence type="ECO:0000256" key="4">
    <source>
        <dbReference type="ARBA" id="ARBA00022490"/>
    </source>
</evidence>
<dbReference type="InterPro" id="IPR001680">
    <property type="entry name" value="WD40_rpt"/>
</dbReference>
<feature type="repeat" description="WD" evidence="11">
    <location>
        <begin position="251"/>
        <end position="293"/>
    </location>
</feature>
<dbReference type="PANTHER" id="PTHR46027:SF1">
    <property type="entry name" value="PEROXISOMAL TARGETING SIGNAL 2 RECEPTOR"/>
    <property type="match status" value="1"/>
</dbReference>
<evidence type="ECO:0000256" key="1">
    <source>
        <dbReference type="ARBA" id="ARBA00004253"/>
    </source>
</evidence>
<keyword evidence="6" id="KW-0677">Repeat</keyword>
<evidence type="ECO:0000256" key="9">
    <source>
        <dbReference type="ARBA" id="ARBA00024017"/>
    </source>
</evidence>
<dbReference type="PRINTS" id="PR00320">
    <property type="entry name" value="GPROTEINBRPT"/>
</dbReference>